<feature type="signal peptide" evidence="3">
    <location>
        <begin position="1"/>
        <end position="26"/>
    </location>
</feature>
<name>A0A6G1JDD6_9PLEO</name>
<dbReference type="GO" id="GO:0008061">
    <property type="term" value="F:chitin binding"/>
    <property type="evidence" value="ECO:0007669"/>
    <property type="project" value="UniProtKB-KW"/>
</dbReference>
<dbReference type="OrthoDB" id="73875at2759"/>
<keyword evidence="2" id="KW-0843">Virulence</keyword>
<reference evidence="5" key="1">
    <citation type="journal article" date="2020" name="Stud. Mycol.">
        <title>101 Dothideomycetes genomes: a test case for predicting lifestyles and emergence of pathogens.</title>
        <authorList>
            <person name="Haridas S."/>
            <person name="Albert R."/>
            <person name="Binder M."/>
            <person name="Bloem J."/>
            <person name="Labutti K."/>
            <person name="Salamov A."/>
            <person name="Andreopoulos B."/>
            <person name="Baker S."/>
            <person name="Barry K."/>
            <person name="Bills G."/>
            <person name="Bluhm B."/>
            <person name="Cannon C."/>
            <person name="Castanera R."/>
            <person name="Culley D."/>
            <person name="Daum C."/>
            <person name="Ezra D."/>
            <person name="Gonzalez J."/>
            <person name="Henrissat B."/>
            <person name="Kuo A."/>
            <person name="Liang C."/>
            <person name="Lipzen A."/>
            <person name="Lutzoni F."/>
            <person name="Magnuson J."/>
            <person name="Mondo S."/>
            <person name="Nolan M."/>
            <person name="Ohm R."/>
            <person name="Pangilinan J."/>
            <person name="Park H.-J."/>
            <person name="Ramirez L."/>
            <person name="Alfaro M."/>
            <person name="Sun H."/>
            <person name="Tritt A."/>
            <person name="Yoshinaga Y."/>
            <person name="Zwiers L.-H."/>
            <person name="Turgeon B."/>
            <person name="Goodwin S."/>
            <person name="Spatafora J."/>
            <person name="Crous P."/>
            <person name="Grigoriev I."/>
        </authorList>
    </citation>
    <scope>NUCLEOTIDE SEQUENCE</scope>
    <source>
        <strain evidence="5">CBS 122367</strain>
    </source>
</reference>
<evidence type="ECO:0000256" key="1">
    <source>
        <dbReference type="ARBA" id="ARBA00022669"/>
    </source>
</evidence>
<keyword evidence="3" id="KW-0732">Signal</keyword>
<dbReference type="Proteomes" id="UP000799291">
    <property type="component" value="Unassembled WGS sequence"/>
</dbReference>
<proteinExistence type="predicted"/>
<protein>
    <submittedName>
        <fullName evidence="5">Carbohydrate-binding module family 50 protein</fullName>
    </submittedName>
</protein>
<dbReference type="InterPro" id="IPR036779">
    <property type="entry name" value="LysM_dom_sf"/>
</dbReference>
<evidence type="ECO:0000256" key="2">
    <source>
        <dbReference type="ARBA" id="ARBA00023026"/>
    </source>
</evidence>
<dbReference type="Pfam" id="PF01476">
    <property type="entry name" value="LysM"/>
    <property type="match status" value="1"/>
</dbReference>
<evidence type="ECO:0000313" key="5">
    <source>
        <dbReference type="EMBL" id="KAF2688552.1"/>
    </source>
</evidence>
<evidence type="ECO:0000259" key="4">
    <source>
        <dbReference type="PROSITE" id="PS51782"/>
    </source>
</evidence>
<keyword evidence="6" id="KW-1185">Reference proteome</keyword>
<feature type="domain" description="LysM" evidence="4">
    <location>
        <begin position="319"/>
        <end position="364"/>
    </location>
</feature>
<dbReference type="Gene3D" id="3.10.350.10">
    <property type="entry name" value="LysM domain"/>
    <property type="match status" value="2"/>
</dbReference>
<dbReference type="InterPro" id="IPR018392">
    <property type="entry name" value="LysM"/>
</dbReference>
<keyword evidence="1" id="KW-0147">Chitin-binding</keyword>
<organism evidence="5 6">
    <name type="scientific">Lentithecium fluviatile CBS 122367</name>
    <dbReference type="NCBI Taxonomy" id="1168545"/>
    <lineage>
        <taxon>Eukaryota</taxon>
        <taxon>Fungi</taxon>
        <taxon>Dikarya</taxon>
        <taxon>Ascomycota</taxon>
        <taxon>Pezizomycotina</taxon>
        <taxon>Dothideomycetes</taxon>
        <taxon>Pleosporomycetidae</taxon>
        <taxon>Pleosporales</taxon>
        <taxon>Massarineae</taxon>
        <taxon>Lentitheciaceae</taxon>
        <taxon>Lentithecium</taxon>
    </lineage>
</organism>
<accession>A0A6G1JDD6</accession>
<dbReference type="InterPro" id="IPR053214">
    <property type="entry name" value="LysM12-like"/>
</dbReference>
<dbReference type="AlphaFoldDB" id="A0A6G1JDD6"/>
<dbReference type="CDD" id="cd00118">
    <property type="entry name" value="LysM"/>
    <property type="match status" value="1"/>
</dbReference>
<gene>
    <name evidence="5" type="ORF">K458DRAFT_384733</name>
</gene>
<sequence>MRGLVGRAAAARLACWTFLAICAVNAQDAFSMSDTEIMGFDLSGSFFSDLHPCPIPCKEGRPNNWTVYTSMDRLALCDEPLLFDFAVTNPVADPNTVTKLHVCTATGGNESTTTNAEFNGSSSKKPVVFTKRADDCNSTAVESTATVNLAWSGEGNQGDRKAVLVGLANLKKFSEEDVECDASPFMFSYTRSVISGVYSGRFFGRATASNVIEKISDSVGSEADASTLVAQICGKGRASDRIFGATVFTSKNISTVQNAIKSWSDAKCVGDLDSSSELKGVSIFESPLSLSSNGTFSNTTSASATTQQALHLLARAECSYIKVVSGDGCGTLASKCGISGADLTKYNPDPKLCSTLAPGQPVCCSSGSLPDLKPKPNADGTCATYRVMTDDTCDVLAASNGIKTEDIDKWNEGQT</sequence>
<evidence type="ECO:0000313" key="6">
    <source>
        <dbReference type="Proteomes" id="UP000799291"/>
    </source>
</evidence>
<feature type="chain" id="PRO_5026359921" evidence="3">
    <location>
        <begin position="27"/>
        <end position="415"/>
    </location>
</feature>
<dbReference type="PANTHER" id="PTHR47700">
    <property type="entry name" value="V CHITINASE, PUTATIVE (AFU_ORTHOLOGUE AFUA_6G13720)-RELATED"/>
    <property type="match status" value="1"/>
</dbReference>
<dbReference type="PROSITE" id="PS51782">
    <property type="entry name" value="LYSM"/>
    <property type="match status" value="2"/>
</dbReference>
<dbReference type="EMBL" id="MU005573">
    <property type="protein sequence ID" value="KAF2688552.1"/>
    <property type="molecule type" value="Genomic_DNA"/>
</dbReference>
<feature type="domain" description="LysM" evidence="4">
    <location>
        <begin position="383"/>
        <end position="415"/>
    </location>
</feature>
<evidence type="ECO:0000256" key="3">
    <source>
        <dbReference type="SAM" id="SignalP"/>
    </source>
</evidence>
<dbReference type="SUPFAM" id="SSF54106">
    <property type="entry name" value="LysM domain"/>
    <property type="match status" value="1"/>
</dbReference>
<dbReference type="PANTHER" id="PTHR47700:SF2">
    <property type="entry name" value="CHITINASE"/>
    <property type="match status" value="1"/>
</dbReference>